<gene>
    <name evidence="2" type="ORF">LY89DRAFT_731469</name>
</gene>
<dbReference type="InterPro" id="IPR011333">
    <property type="entry name" value="SKP1/BTB/POZ_sf"/>
</dbReference>
<accession>A0A194XFZ0</accession>
<proteinExistence type="predicted"/>
<dbReference type="AlphaFoldDB" id="A0A194XFZ0"/>
<dbReference type="Proteomes" id="UP000070700">
    <property type="component" value="Unassembled WGS sequence"/>
</dbReference>
<dbReference type="KEGG" id="psco:LY89DRAFT_731469"/>
<organism evidence="2 3">
    <name type="scientific">Mollisia scopiformis</name>
    <name type="common">Conifer needle endophyte fungus</name>
    <name type="synonym">Phialocephala scopiformis</name>
    <dbReference type="NCBI Taxonomy" id="149040"/>
    <lineage>
        <taxon>Eukaryota</taxon>
        <taxon>Fungi</taxon>
        <taxon>Dikarya</taxon>
        <taxon>Ascomycota</taxon>
        <taxon>Pezizomycotina</taxon>
        <taxon>Leotiomycetes</taxon>
        <taxon>Helotiales</taxon>
        <taxon>Mollisiaceae</taxon>
        <taxon>Mollisia</taxon>
    </lineage>
</organism>
<keyword evidence="3" id="KW-1185">Reference proteome</keyword>
<dbReference type="SUPFAM" id="SSF54695">
    <property type="entry name" value="POZ domain"/>
    <property type="match status" value="1"/>
</dbReference>
<dbReference type="EMBL" id="KQ947411">
    <property type="protein sequence ID" value="KUJ19044.1"/>
    <property type="molecule type" value="Genomic_DNA"/>
</dbReference>
<dbReference type="PROSITE" id="PS50097">
    <property type="entry name" value="BTB"/>
    <property type="match status" value="1"/>
</dbReference>
<evidence type="ECO:0000313" key="3">
    <source>
        <dbReference type="Proteomes" id="UP000070700"/>
    </source>
</evidence>
<dbReference type="InParanoid" id="A0A194XFZ0"/>
<dbReference type="RefSeq" id="XP_018073399.1">
    <property type="nucleotide sequence ID" value="XM_018219573.1"/>
</dbReference>
<sequence>MVAPGKKIDCDCDTADHTEPKQCEEFLQIADIIDHITIIAKVMVGSKTINVAVGEGEQMQVFEVHRDVLTLLSGEAGTRIQDAAEPDEEELELPEIKPALFADFISWMYSGDFLQAPKIDPNTSAEHIWTMGQFLQAPSFQNFCMKTSIISDYRDEKRNWMTAASLKSVYRVTKKDSKLRKLAADLVNCLQPHREGTKTQKDSLAELRKTCSDFDADAQPSRDKKWKGKNGVFPWDLQFREDYLEEETPLDEAWERQILKNTSSRTKIRDMAKTGEVHSSLEFIHLEFMKAKRKGKGRSK</sequence>
<protein>
    <recommendedName>
        <fullName evidence="1">BTB domain-containing protein</fullName>
    </recommendedName>
</protein>
<dbReference type="Gene3D" id="3.30.710.10">
    <property type="entry name" value="Potassium Channel Kv1.1, Chain A"/>
    <property type="match status" value="1"/>
</dbReference>
<evidence type="ECO:0000313" key="2">
    <source>
        <dbReference type="EMBL" id="KUJ19044.1"/>
    </source>
</evidence>
<evidence type="ECO:0000259" key="1">
    <source>
        <dbReference type="PROSITE" id="PS50097"/>
    </source>
</evidence>
<dbReference type="GeneID" id="28829299"/>
<reference evidence="2 3" key="1">
    <citation type="submission" date="2015-10" db="EMBL/GenBank/DDBJ databases">
        <title>Full genome of DAOMC 229536 Phialocephala scopiformis, a fungal endophyte of spruce producing the potent anti-insectan compound rugulosin.</title>
        <authorList>
            <consortium name="DOE Joint Genome Institute"/>
            <person name="Walker A.K."/>
            <person name="Frasz S.L."/>
            <person name="Seifert K.A."/>
            <person name="Miller J.D."/>
            <person name="Mondo S.J."/>
            <person name="Labutti K."/>
            <person name="Lipzen A."/>
            <person name="Dockter R."/>
            <person name="Kennedy M."/>
            <person name="Grigoriev I.V."/>
            <person name="Spatafora J.W."/>
        </authorList>
    </citation>
    <scope>NUCLEOTIDE SEQUENCE [LARGE SCALE GENOMIC DNA]</scope>
    <source>
        <strain evidence="2 3">CBS 120377</strain>
    </source>
</reference>
<name>A0A194XFZ0_MOLSC</name>
<dbReference type="OrthoDB" id="3532245at2759"/>
<feature type="domain" description="BTB" evidence="1">
    <location>
        <begin position="47"/>
        <end position="117"/>
    </location>
</feature>
<dbReference type="InterPro" id="IPR000210">
    <property type="entry name" value="BTB/POZ_dom"/>
</dbReference>
<dbReference type="STRING" id="149040.A0A194XFZ0"/>